<protein>
    <submittedName>
        <fullName evidence="1">Uncharacterized protein</fullName>
    </submittedName>
</protein>
<evidence type="ECO:0000313" key="1">
    <source>
        <dbReference type="EMBL" id="BAC17634.1"/>
    </source>
</evidence>
<accession>C8NLM7</accession>
<proteinExistence type="predicted"/>
<name>Q8FRD7_COREF</name>
<organism evidence="1 2">
    <name type="scientific">Corynebacterium efficiens (strain DSM 44549 / YS-314 / AJ 12310 / JCM 11189 / NBRC 100395)</name>
    <dbReference type="NCBI Taxonomy" id="196164"/>
    <lineage>
        <taxon>Bacteria</taxon>
        <taxon>Bacillati</taxon>
        <taxon>Actinomycetota</taxon>
        <taxon>Actinomycetes</taxon>
        <taxon>Mycobacteriales</taxon>
        <taxon>Corynebacteriaceae</taxon>
        <taxon>Corynebacterium</taxon>
    </lineage>
</organism>
<dbReference type="OrthoDB" id="4424399at2"/>
<dbReference type="STRING" id="196164.gene:10741228"/>
<sequence>MKEVQIKPGALDEIANMIDAKSDADLAGFLGITEKQLESLRYGAGLDILQAAEIVKRREAHIRAAELLNRPAA</sequence>
<dbReference type="RefSeq" id="WP_006769492.1">
    <property type="nucleotide sequence ID" value="NC_004369.1"/>
</dbReference>
<dbReference type="HOGENOM" id="CLU_192800_0_0_11"/>
<dbReference type="Proteomes" id="UP000001409">
    <property type="component" value="Chromosome"/>
</dbReference>
<reference evidence="1 2" key="1">
    <citation type="journal article" date="2003" name="Genome Res.">
        <title>Comparative complete genome sequence analysis of the amino acid replacements responsible for the thermostability of Corynebacterium efficiens.</title>
        <authorList>
            <person name="Nishio Y."/>
            <person name="Nakamura Y."/>
            <person name="Kawarabayasi Y."/>
            <person name="Usuda Y."/>
            <person name="Kimura E."/>
            <person name="Sugimoto S."/>
            <person name="Matsui K."/>
            <person name="Yamagishi A."/>
            <person name="Kikuchi H."/>
            <person name="Ikeo K."/>
            <person name="Gojobori T."/>
        </authorList>
    </citation>
    <scope>NUCLEOTIDE SEQUENCE [LARGE SCALE GENOMIC DNA]</scope>
    <source>
        <strain evidence="2">DSM 44549 / YS-314 / AJ 12310 / JCM 11189 / NBRC 100395</strain>
    </source>
</reference>
<accession>Q8FRD7</accession>
<evidence type="ECO:0000313" key="2">
    <source>
        <dbReference type="Proteomes" id="UP000001409"/>
    </source>
</evidence>
<dbReference type="eggNOG" id="ENOG5031VMK">
    <property type="taxonomic scope" value="Bacteria"/>
</dbReference>
<keyword evidence="2" id="KW-1185">Reference proteome</keyword>
<dbReference type="EMBL" id="BA000035">
    <property type="protein sequence ID" value="BAC17634.1"/>
    <property type="molecule type" value="Genomic_DNA"/>
</dbReference>
<dbReference type="KEGG" id="cef:CE0824"/>
<dbReference type="AlphaFoldDB" id="Q8FRD7"/>